<comment type="caution">
    <text evidence="3">The sequence shown here is derived from an EMBL/GenBank/DDBJ whole genome shotgun (WGS) entry which is preliminary data.</text>
</comment>
<evidence type="ECO:0000256" key="1">
    <source>
        <dbReference type="SAM" id="MobiDB-lite"/>
    </source>
</evidence>
<keyword evidence="4" id="KW-1185">Reference proteome</keyword>
<dbReference type="Proteomes" id="UP001212997">
    <property type="component" value="Unassembled WGS sequence"/>
</dbReference>
<evidence type="ECO:0008006" key="5">
    <source>
        <dbReference type="Google" id="ProtNLM"/>
    </source>
</evidence>
<dbReference type="AlphaFoldDB" id="A0AAD5YM60"/>
<feature type="signal peptide" evidence="2">
    <location>
        <begin position="1"/>
        <end position="16"/>
    </location>
</feature>
<dbReference type="EMBL" id="JANAWD010000049">
    <property type="protein sequence ID" value="KAJ3489246.1"/>
    <property type="molecule type" value="Genomic_DNA"/>
</dbReference>
<dbReference type="Gene3D" id="3.90.70.80">
    <property type="match status" value="1"/>
</dbReference>
<feature type="compositionally biased region" description="Low complexity" evidence="1">
    <location>
        <begin position="186"/>
        <end position="206"/>
    </location>
</feature>
<feature type="region of interest" description="Disordered" evidence="1">
    <location>
        <begin position="51"/>
        <end position="98"/>
    </location>
</feature>
<feature type="compositionally biased region" description="Basic and acidic residues" evidence="1">
    <location>
        <begin position="358"/>
        <end position="367"/>
    </location>
</feature>
<evidence type="ECO:0000256" key="2">
    <source>
        <dbReference type="SAM" id="SignalP"/>
    </source>
</evidence>
<proteinExistence type="predicted"/>
<reference evidence="3" key="1">
    <citation type="submission" date="2022-07" db="EMBL/GenBank/DDBJ databases">
        <title>Genome Sequence of Physisporinus lineatus.</title>
        <authorList>
            <person name="Buettner E."/>
        </authorList>
    </citation>
    <scope>NUCLEOTIDE SEQUENCE</scope>
    <source>
        <strain evidence="3">VT162</strain>
    </source>
</reference>
<feature type="chain" id="PRO_5042135181" description="OTU domain-containing protein" evidence="2">
    <location>
        <begin position="17"/>
        <end position="384"/>
    </location>
</feature>
<feature type="compositionally biased region" description="Low complexity" evidence="1">
    <location>
        <begin position="277"/>
        <end position="296"/>
    </location>
</feature>
<accession>A0AAD5YM60</accession>
<sequence>MLRFLLLFSATYGGHMELSAFAHMMRRNVKVIQPGLVYVIEWNAGNDPVAEEDFTSASQSGGVAVEDGVLSNREKRRKRSAKEAPTRPPLPDTTDESVLPPTVYVAYHDWEHFSSIRNLRGPHSGLPNIKETPAPDDDCAPPSPELKKPASKGKSKEYKPASKRALRNARTGMAVEENLAPLPSTPSQVPLPSSRSPSPTPSIQSPMPFPLPAELSGHGYRSPKRTFDESSASSEGSQSAAKRAKGPSRPPFADTLPTLSGTQTPAGDDEDREKTPSLSVSGPESPASSSSLSSVPSPEPTPPPEERPPPVMTQRQRKRLGVPRPAQAARTRASAGKIVIPGGRFKGARSTGNAQKKLTKEDSEEWQKNGTGRLDVRGFRELKI</sequence>
<feature type="region of interest" description="Disordered" evidence="1">
    <location>
        <begin position="124"/>
        <end position="369"/>
    </location>
</feature>
<organism evidence="3 4">
    <name type="scientific">Meripilus lineatus</name>
    <dbReference type="NCBI Taxonomy" id="2056292"/>
    <lineage>
        <taxon>Eukaryota</taxon>
        <taxon>Fungi</taxon>
        <taxon>Dikarya</taxon>
        <taxon>Basidiomycota</taxon>
        <taxon>Agaricomycotina</taxon>
        <taxon>Agaricomycetes</taxon>
        <taxon>Polyporales</taxon>
        <taxon>Meripilaceae</taxon>
        <taxon>Meripilus</taxon>
    </lineage>
</organism>
<keyword evidence="2" id="KW-0732">Signal</keyword>
<name>A0AAD5YM60_9APHY</name>
<gene>
    <name evidence="3" type="ORF">NLI96_g2260</name>
</gene>
<evidence type="ECO:0000313" key="3">
    <source>
        <dbReference type="EMBL" id="KAJ3489246.1"/>
    </source>
</evidence>
<feature type="compositionally biased region" description="Low complexity" evidence="1">
    <location>
        <begin position="229"/>
        <end position="241"/>
    </location>
</feature>
<protein>
    <recommendedName>
        <fullName evidence="5">OTU domain-containing protein</fullName>
    </recommendedName>
</protein>
<evidence type="ECO:0000313" key="4">
    <source>
        <dbReference type="Proteomes" id="UP001212997"/>
    </source>
</evidence>